<gene>
    <name evidence="2" type="ORF">GCM10010151_32960</name>
</gene>
<dbReference type="RefSeq" id="WP_289849725.1">
    <property type="nucleotide sequence ID" value="NZ_BAAABM010000024.1"/>
</dbReference>
<protein>
    <submittedName>
        <fullName evidence="2">Helix-turn-helix transcriptional regulator</fullName>
    </submittedName>
</protein>
<sequence>MPSQAVPTVRLRQLGRQLRQLREDRGMTLDEASAQLERTPSSLSKIETGRVAVRVRDLRVILQRYGVQEEQRVNALLALARDGRKRGWWQNYGDVLSWAYQEFISLEADASAVRSHETILIPGLLQTEDYARAVHEAVPPPPGIHRDIDRLVAVRRERQGVLGRERPLELWAILDEAAFHRRFGGRKVMRAQLERLLEASSMDNVTIQVVPFAAGGHAGINGPFTILEFPELVDLDVILVENLTSGLYLEDETDIRRYNVVFNHLRMTALPETDSVALIQQLARDL</sequence>
<dbReference type="EMBL" id="BAAABM010000024">
    <property type="protein sequence ID" value="GAA0340744.1"/>
    <property type="molecule type" value="Genomic_DNA"/>
</dbReference>
<dbReference type="Gene3D" id="1.10.260.40">
    <property type="entry name" value="lambda repressor-like DNA-binding domains"/>
    <property type="match status" value="1"/>
</dbReference>
<reference evidence="2 3" key="1">
    <citation type="journal article" date="2019" name="Int. J. Syst. Evol. Microbiol.">
        <title>The Global Catalogue of Microorganisms (GCM) 10K type strain sequencing project: providing services to taxonomists for standard genome sequencing and annotation.</title>
        <authorList>
            <consortium name="The Broad Institute Genomics Platform"/>
            <consortium name="The Broad Institute Genome Sequencing Center for Infectious Disease"/>
            <person name="Wu L."/>
            <person name="Ma J."/>
        </authorList>
    </citation>
    <scope>NUCLEOTIDE SEQUENCE [LARGE SCALE GENOMIC DNA]</scope>
    <source>
        <strain evidence="2 3">JCM 3146</strain>
    </source>
</reference>
<keyword evidence="3" id="KW-1185">Reference proteome</keyword>
<dbReference type="Pfam" id="PF13560">
    <property type="entry name" value="HTH_31"/>
    <property type="match status" value="1"/>
</dbReference>
<dbReference type="SUPFAM" id="SSF47413">
    <property type="entry name" value="lambda repressor-like DNA-binding domains"/>
    <property type="match status" value="1"/>
</dbReference>
<evidence type="ECO:0000259" key="1">
    <source>
        <dbReference type="PROSITE" id="PS50943"/>
    </source>
</evidence>
<dbReference type="SMART" id="SM00530">
    <property type="entry name" value="HTH_XRE"/>
    <property type="match status" value="1"/>
</dbReference>
<dbReference type="CDD" id="cd00093">
    <property type="entry name" value="HTH_XRE"/>
    <property type="match status" value="1"/>
</dbReference>
<dbReference type="InterPro" id="IPR001387">
    <property type="entry name" value="Cro/C1-type_HTH"/>
</dbReference>
<accession>A0ABN0WKT5</accession>
<dbReference type="InterPro" id="IPR010982">
    <property type="entry name" value="Lambda_DNA-bd_dom_sf"/>
</dbReference>
<name>A0ABN0WKT5_9ACTN</name>
<feature type="domain" description="HTH cro/C1-type" evidence="1">
    <location>
        <begin position="18"/>
        <end position="72"/>
    </location>
</feature>
<dbReference type="PROSITE" id="PS50943">
    <property type="entry name" value="HTH_CROC1"/>
    <property type="match status" value="1"/>
</dbReference>
<comment type="caution">
    <text evidence="2">The sequence shown here is derived from an EMBL/GenBank/DDBJ whole genome shotgun (WGS) entry which is preliminary data.</text>
</comment>
<evidence type="ECO:0000313" key="2">
    <source>
        <dbReference type="EMBL" id="GAA0340744.1"/>
    </source>
</evidence>
<dbReference type="Proteomes" id="UP001501822">
    <property type="component" value="Unassembled WGS sequence"/>
</dbReference>
<organism evidence="2 3">
    <name type="scientific">Actinoallomurus spadix</name>
    <dbReference type="NCBI Taxonomy" id="79912"/>
    <lineage>
        <taxon>Bacteria</taxon>
        <taxon>Bacillati</taxon>
        <taxon>Actinomycetota</taxon>
        <taxon>Actinomycetes</taxon>
        <taxon>Streptosporangiales</taxon>
        <taxon>Thermomonosporaceae</taxon>
        <taxon>Actinoallomurus</taxon>
    </lineage>
</organism>
<proteinExistence type="predicted"/>
<dbReference type="Pfam" id="PF19054">
    <property type="entry name" value="DUF5753"/>
    <property type="match status" value="1"/>
</dbReference>
<evidence type="ECO:0000313" key="3">
    <source>
        <dbReference type="Proteomes" id="UP001501822"/>
    </source>
</evidence>
<dbReference type="InterPro" id="IPR043917">
    <property type="entry name" value="DUF5753"/>
</dbReference>